<comment type="caution">
    <text evidence="2">The sequence shown here is derived from an EMBL/GenBank/DDBJ whole genome shotgun (WGS) entry which is preliminary data.</text>
</comment>
<gene>
    <name evidence="2" type="ORF">GCM10009665_38890</name>
</gene>
<accession>A0ABP4GZM2</accession>
<dbReference type="InterPro" id="IPR006175">
    <property type="entry name" value="YjgF/YER057c/UK114"/>
</dbReference>
<keyword evidence="3" id="KW-1185">Reference proteome</keyword>
<dbReference type="CDD" id="cd00448">
    <property type="entry name" value="YjgF_YER057c_UK114_family"/>
    <property type="match status" value="1"/>
</dbReference>
<organism evidence="2 3">
    <name type="scientific">Kitasatospora nipponensis</name>
    <dbReference type="NCBI Taxonomy" id="258049"/>
    <lineage>
        <taxon>Bacteria</taxon>
        <taxon>Bacillati</taxon>
        <taxon>Actinomycetota</taxon>
        <taxon>Actinomycetes</taxon>
        <taxon>Kitasatosporales</taxon>
        <taxon>Streptomycetaceae</taxon>
        <taxon>Kitasatospora</taxon>
    </lineage>
</organism>
<dbReference type="InterPro" id="IPR035959">
    <property type="entry name" value="RutC-like_sf"/>
</dbReference>
<dbReference type="PANTHER" id="PTHR11803">
    <property type="entry name" value="2-IMINOBUTANOATE/2-IMINOPROPANOATE DEAMINASE RIDA"/>
    <property type="match status" value="1"/>
</dbReference>
<evidence type="ECO:0000313" key="3">
    <source>
        <dbReference type="Proteomes" id="UP001500037"/>
    </source>
</evidence>
<dbReference type="PANTHER" id="PTHR11803:SF58">
    <property type="entry name" value="PROTEIN HMF1-RELATED"/>
    <property type="match status" value="1"/>
</dbReference>
<sequence length="129" mass="13072">MSREIVSGPDLPVHGPYSPAVRVGGLLFVSAQPGLDPATGAVPAGGVDAECRQALRNLERVLTAGGSGLALVARTTLLYTDPADLPAINAVYAEFFPADPPARSAAVVTLAAGRRLVVDAIAAVADGDR</sequence>
<proteinExistence type="inferred from homology"/>
<protein>
    <submittedName>
        <fullName evidence="2">RidA family protein</fullName>
    </submittedName>
</protein>
<comment type="similarity">
    <text evidence="1">Belongs to the RutC family.</text>
</comment>
<evidence type="ECO:0000256" key="1">
    <source>
        <dbReference type="ARBA" id="ARBA00010552"/>
    </source>
</evidence>
<reference evidence="3" key="1">
    <citation type="journal article" date="2019" name="Int. J. Syst. Evol. Microbiol.">
        <title>The Global Catalogue of Microorganisms (GCM) 10K type strain sequencing project: providing services to taxonomists for standard genome sequencing and annotation.</title>
        <authorList>
            <consortium name="The Broad Institute Genomics Platform"/>
            <consortium name="The Broad Institute Genome Sequencing Center for Infectious Disease"/>
            <person name="Wu L."/>
            <person name="Ma J."/>
        </authorList>
    </citation>
    <scope>NUCLEOTIDE SEQUENCE [LARGE SCALE GENOMIC DNA]</scope>
    <source>
        <strain evidence="3">JCM 13004</strain>
    </source>
</reference>
<dbReference type="Pfam" id="PF01042">
    <property type="entry name" value="Ribonuc_L-PSP"/>
    <property type="match status" value="1"/>
</dbReference>
<name>A0ABP4GZM2_9ACTN</name>
<evidence type="ECO:0000313" key="2">
    <source>
        <dbReference type="EMBL" id="GAA1244337.1"/>
    </source>
</evidence>
<dbReference type="SUPFAM" id="SSF55298">
    <property type="entry name" value="YjgF-like"/>
    <property type="match status" value="1"/>
</dbReference>
<dbReference type="Proteomes" id="UP001500037">
    <property type="component" value="Unassembled WGS sequence"/>
</dbReference>
<dbReference type="Gene3D" id="3.30.1330.40">
    <property type="entry name" value="RutC-like"/>
    <property type="match status" value="1"/>
</dbReference>
<dbReference type="EMBL" id="BAAALF010000067">
    <property type="protein sequence ID" value="GAA1244337.1"/>
    <property type="molecule type" value="Genomic_DNA"/>
</dbReference>
<dbReference type="RefSeq" id="WP_344443017.1">
    <property type="nucleotide sequence ID" value="NZ_BAAALF010000067.1"/>
</dbReference>